<gene>
    <name evidence="2" type="ORF">ABXR19_03180</name>
</gene>
<dbReference type="Pfam" id="PF20228">
    <property type="entry name" value="DUF6587"/>
    <property type="match status" value="1"/>
</dbReference>
<comment type="caution">
    <text evidence="2">The sequence shown here is derived from an EMBL/GenBank/DDBJ whole genome shotgun (WGS) entry which is preliminary data.</text>
</comment>
<organism evidence="2 3">
    <name type="scientific">Uliginosibacterium flavum</name>
    <dbReference type="NCBI Taxonomy" id="1396831"/>
    <lineage>
        <taxon>Bacteria</taxon>
        <taxon>Pseudomonadati</taxon>
        <taxon>Pseudomonadota</taxon>
        <taxon>Betaproteobacteria</taxon>
        <taxon>Rhodocyclales</taxon>
        <taxon>Zoogloeaceae</taxon>
        <taxon>Uliginosibacterium</taxon>
    </lineage>
</organism>
<keyword evidence="1" id="KW-1133">Transmembrane helix</keyword>
<dbReference type="EMBL" id="JBEWZI010000002">
    <property type="protein sequence ID" value="MET7013177.1"/>
    <property type="molecule type" value="Genomic_DNA"/>
</dbReference>
<feature type="transmembrane region" description="Helical" evidence="1">
    <location>
        <begin position="6"/>
        <end position="24"/>
    </location>
</feature>
<proteinExistence type="predicted"/>
<evidence type="ECO:0000256" key="1">
    <source>
        <dbReference type="SAM" id="Phobius"/>
    </source>
</evidence>
<dbReference type="RefSeq" id="WP_354599631.1">
    <property type="nucleotide sequence ID" value="NZ_JBEWZI010000002.1"/>
</dbReference>
<dbReference type="InterPro" id="IPR046494">
    <property type="entry name" value="DUF6587"/>
</dbReference>
<evidence type="ECO:0000313" key="3">
    <source>
        <dbReference type="Proteomes" id="UP001549691"/>
    </source>
</evidence>
<accession>A0ABV2TGW9</accession>
<sequence length="91" mass="9475">MNAYAILEPLLVGVIIAASIGFALRRFAPRLLARLGAAIRRAGLPAWLGELCGKPANSAGCSSGCSSCSSCGPIQNKQIVVLHRSKPEQTV</sequence>
<dbReference type="Proteomes" id="UP001549691">
    <property type="component" value="Unassembled WGS sequence"/>
</dbReference>
<keyword evidence="1" id="KW-0812">Transmembrane</keyword>
<reference evidence="2 3" key="1">
    <citation type="submission" date="2024-07" db="EMBL/GenBank/DDBJ databases">
        <title>Uliginosibacterium flavum JJ3220;KACC:17644.</title>
        <authorList>
            <person name="Kim M.K."/>
        </authorList>
    </citation>
    <scope>NUCLEOTIDE SEQUENCE [LARGE SCALE GENOMIC DNA]</scope>
    <source>
        <strain evidence="2 3">KACC:17644</strain>
    </source>
</reference>
<evidence type="ECO:0000313" key="2">
    <source>
        <dbReference type="EMBL" id="MET7013177.1"/>
    </source>
</evidence>
<protein>
    <submittedName>
        <fullName evidence="2">DUF6587 family protein</fullName>
    </submittedName>
</protein>
<name>A0ABV2TGW9_9RHOO</name>
<keyword evidence="3" id="KW-1185">Reference proteome</keyword>
<keyword evidence="1" id="KW-0472">Membrane</keyword>